<reference evidence="4" key="3">
    <citation type="journal article" date="2010" name="Genome Res.">
        <title>Population genomic sequencing of Coccidioides fungi reveals recent hybridization and transposon control.</title>
        <authorList>
            <person name="Neafsey D.E."/>
            <person name="Barker B.M."/>
            <person name="Sharpton T.J."/>
            <person name="Stajich J.E."/>
            <person name="Park D.J."/>
            <person name="Whiston E."/>
            <person name="Hung C.-Y."/>
            <person name="McMahan C."/>
            <person name="White J."/>
            <person name="Sykes S."/>
            <person name="Heiman D."/>
            <person name="Young S."/>
            <person name="Zeng Q."/>
            <person name="Abouelleil A."/>
            <person name="Aftuck L."/>
            <person name="Bessette D."/>
            <person name="Brown A."/>
            <person name="FitzGerald M."/>
            <person name="Lui A."/>
            <person name="Macdonald J.P."/>
            <person name="Priest M."/>
            <person name="Orbach M.J."/>
            <person name="Galgiani J.N."/>
            <person name="Kirkland T.N."/>
            <person name="Cole G.T."/>
            <person name="Birren B.W."/>
            <person name="Henn M.R."/>
            <person name="Taylor J.W."/>
            <person name="Rounsley S.D."/>
        </authorList>
    </citation>
    <scope>NUCLEOTIDE SEQUENCE [LARGE SCALE GENOMIC DNA]</scope>
    <source>
        <strain evidence="4">RMSCC 3488</strain>
    </source>
</reference>
<evidence type="ECO:0000313" key="4">
    <source>
        <dbReference type="Proteomes" id="UP000054567"/>
    </source>
</evidence>
<name>A0A0J6F4G0_COCPO</name>
<evidence type="ECO:0000313" key="3">
    <source>
        <dbReference type="EMBL" id="KMM65043.1"/>
    </source>
</evidence>
<dbReference type="InterPro" id="IPR009210">
    <property type="entry name" value="ASCC1"/>
</dbReference>
<dbReference type="GO" id="GO:0006355">
    <property type="term" value="P:regulation of DNA-templated transcription"/>
    <property type="evidence" value="ECO:0007669"/>
    <property type="project" value="TreeGrafter"/>
</dbReference>
<dbReference type="Pfam" id="PF10469">
    <property type="entry name" value="AKAP7_NLS"/>
    <property type="match status" value="1"/>
</dbReference>
<reference evidence="4" key="2">
    <citation type="journal article" date="2009" name="Genome Res.">
        <title>Comparative genomic analyses of the human fungal pathogens Coccidioides and their relatives.</title>
        <authorList>
            <person name="Sharpton T.J."/>
            <person name="Stajich J.E."/>
            <person name="Rounsley S.D."/>
            <person name="Gardner M.J."/>
            <person name="Wortman J.R."/>
            <person name="Jordar V.S."/>
            <person name="Maiti R."/>
            <person name="Kodira C.D."/>
            <person name="Neafsey D.E."/>
            <person name="Zeng Q."/>
            <person name="Hung C.-Y."/>
            <person name="McMahan C."/>
            <person name="Muszewska A."/>
            <person name="Grynberg M."/>
            <person name="Mandel M.A."/>
            <person name="Kellner E.M."/>
            <person name="Barker B.M."/>
            <person name="Galgiani J.N."/>
            <person name="Orbach M.J."/>
            <person name="Kirkland T.N."/>
            <person name="Cole G.T."/>
            <person name="Henn M.R."/>
            <person name="Birren B.W."/>
            <person name="Taylor J.W."/>
        </authorList>
    </citation>
    <scope>NUCLEOTIDE SEQUENCE [LARGE SCALE GENOMIC DNA]</scope>
    <source>
        <strain evidence="4">RMSCC 3488</strain>
    </source>
</reference>
<dbReference type="Proteomes" id="UP000054567">
    <property type="component" value="Unassembled WGS sequence"/>
</dbReference>
<feature type="compositionally biased region" description="Polar residues" evidence="1">
    <location>
        <begin position="331"/>
        <end position="340"/>
    </location>
</feature>
<dbReference type="GO" id="GO:0005634">
    <property type="term" value="C:nucleus"/>
    <property type="evidence" value="ECO:0007669"/>
    <property type="project" value="TreeGrafter"/>
</dbReference>
<dbReference type="VEuPathDB" id="FungiDB:CPAG_01395"/>
<dbReference type="PANTHER" id="PTHR13360:SF1">
    <property type="entry name" value="ACTIVATING SIGNAL COINTEGRATOR 1 COMPLEX SUBUNIT 1"/>
    <property type="match status" value="1"/>
</dbReference>
<dbReference type="OrthoDB" id="277832at2759"/>
<dbReference type="PANTHER" id="PTHR13360">
    <property type="entry name" value="ACTIVATING SIGNAL COINTEGRATOR 1 COMPLEX SUBUNIT 1"/>
    <property type="match status" value="1"/>
</dbReference>
<feature type="region of interest" description="Disordered" evidence="1">
    <location>
        <begin position="232"/>
        <end position="265"/>
    </location>
</feature>
<dbReference type="InterPro" id="IPR019510">
    <property type="entry name" value="AKAP7-like_phosphoesterase"/>
</dbReference>
<feature type="region of interest" description="Disordered" evidence="1">
    <location>
        <begin position="328"/>
        <end position="352"/>
    </location>
</feature>
<feature type="compositionally biased region" description="Polar residues" evidence="1">
    <location>
        <begin position="238"/>
        <end position="249"/>
    </location>
</feature>
<accession>A0A0J6F4G0</accession>
<evidence type="ECO:0000259" key="2">
    <source>
        <dbReference type="Pfam" id="PF10469"/>
    </source>
</evidence>
<dbReference type="Gene3D" id="3.90.1140.10">
    <property type="entry name" value="Cyclic phosphodiesterase"/>
    <property type="match status" value="1"/>
</dbReference>
<dbReference type="AlphaFoldDB" id="A0A0J6F4G0"/>
<proteinExistence type="predicted"/>
<dbReference type="EMBL" id="DS268109">
    <property type="protein sequence ID" value="KMM65043.1"/>
    <property type="molecule type" value="Genomic_DNA"/>
</dbReference>
<protein>
    <recommendedName>
        <fullName evidence="2">A-kinase anchor protein 7-like phosphoesterase domain-containing protein</fullName>
    </recommendedName>
</protein>
<sequence>MIKSFCYIPGRSTRSSPQISYKAPNRYFSLAMGNKNHKGRHGRGNMGGNKKPPLTHFLCLPLVNQSSATQLVNSLADFKSKIPLIFPPAAARAEAVGHAVRIPLVPDDAMRPLGTLHLTLGVMSLTTEERLQQALDFLQSLDLNSLLKEAGTQAESTSDEQLCKATADESLEPLTITLTSLYALPKPRSATILHAHPLDPTSRLYPFCVNLRNKFIEAGLMHCEMIKDPKGKWRAQGEENTPQSTSVSRPTVEHSDSDSDGGVDLPVIRNAKSTALGQEGLVPRPLLLHATISNTIYAKSRRTFSNDKRKKREAYKFDATELIAMFGDNASPHSQGQNKSQKNHGEKQLQAQRNAAREPYIWAKDILLDRICICEMGAKPVPHDESKEGPALVEEYTVVGEKRF</sequence>
<organism evidence="3 4">
    <name type="scientific">Coccidioides posadasii RMSCC 3488</name>
    <dbReference type="NCBI Taxonomy" id="454284"/>
    <lineage>
        <taxon>Eukaryota</taxon>
        <taxon>Fungi</taxon>
        <taxon>Dikarya</taxon>
        <taxon>Ascomycota</taxon>
        <taxon>Pezizomycotina</taxon>
        <taxon>Eurotiomycetes</taxon>
        <taxon>Eurotiomycetidae</taxon>
        <taxon>Onygenales</taxon>
        <taxon>Onygenaceae</taxon>
        <taxon>Coccidioides</taxon>
    </lineage>
</organism>
<reference evidence="3 4" key="1">
    <citation type="submission" date="2007-06" db="EMBL/GenBank/DDBJ databases">
        <title>The Genome Sequence of Coccidioides posadasii RMSCC_3488.</title>
        <authorList>
            <consortium name="Coccidioides Genome Resources Consortium"/>
            <consortium name="The Broad Institute Genome Sequencing Platform"/>
            <person name="Henn M.R."/>
            <person name="Sykes S."/>
            <person name="Young S."/>
            <person name="Jaffe D."/>
            <person name="Berlin A."/>
            <person name="Alvarez P."/>
            <person name="Butler J."/>
            <person name="Gnerre S."/>
            <person name="Grabherr M."/>
            <person name="Mauceli E."/>
            <person name="Brockman W."/>
            <person name="Kodira C."/>
            <person name="Alvarado L."/>
            <person name="Zeng Q."/>
            <person name="Crawford M."/>
            <person name="Antoine C."/>
            <person name="Devon K."/>
            <person name="Galgiani J."/>
            <person name="Orsborn K."/>
            <person name="Lewis M.L."/>
            <person name="Nusbaum C."/>
            <person name="Galagan J."/>
            <person name="Birren B."/>
        </authorList>
    </citation>
    <scope>NUCLEOTIDE SEQUENCE [LARGE SCALE GENOMIC DNA]</scope>
    <source>
        <strain evidence="3 4">RMSCC 3488</strain>
    </source>
</reference>
<evidence type="ECO:0000256" key="1">
    <source>
        <dbReference type="SAM" id="MobiDB-lite"/>
    </source>
</evidence>
<gene>
    <name evidence="3" type="ORF">CPAG_01395</name>
</gene>
<feature type="domain" description="A-kinase anchor protein 7-like phosphoesterase" evidence="2">
    <location>
        <begin position="55"/>
        <end position="328"/>
    </location>
</feature>
<dbReference type="GO" id="GO:0006307">
    <property type="term" value="P:DNA alkylation repair"/>
    <property type="evidence" value="ECO:0007669"/>
    <property type="project" value="InterPro"/>
</dbReference>